<evidence type="ECO:0000313" key="1">
    <source>
        <dbReference type="EMBL" id="WOG87095.1"/>
    </source>
</evidence>
<sequence length="56" mass="6803">MDSGFFVMRYMYDIVMLSQKQPDMNWKVGLGSRNYTRKEINEVRELWAKFFSLECL</sequence>
<accession>A0A165A831</accession>
<proteinExistence type="predicted"/>
<dbReference type="AlphaFoldDB" id="A0A165A831"/>
<name>A0A165A831_DAUCS</name>
<dbReference type="Gramene" id="KZM97075">
    <property type="protein sequence ID" value="KZM97075"/>
    <property type="gene ID" value="DCAR_015563"/>
</dbReference>
<dbReference type="Proteomes" id="UP000077755">
    <property type="component" value="Chromosome 2"/>
</dbReference>
<organism evidence="1 2">
    <name type="scientific">Daucus carota subsp. sativus</name>
    <name type="common">Carrot</name>
    <dbReference type="NCBI Taxonomy" id="79200"/>
    <lineage>
        <taxon>Eukaryota</taxon>
        <taxon>Viridiplantae</taxon>
        <taxon>Streptophyta</taxon>
        <taxon>Embryophyta</taxon>
        <taxon>Tracheophyta</taxon>
        <taxon>Spermatophyta</taxon>
        <taxon>Magnoliopsida</taxon>
        <taxon>eudicotyledons</taxon>
        <taxon>Gunneridae</taxon>
        <taxon>Pentapetalae</taxon>
        <taxon>asterids</taxon>
        <taxon>campanulids</taxon>
        <taxon>Apiales</taxon>
        <taxon>Apiaceae</taxon>
        <taxon>Apioideae</taxon>
        <taxon>Scandiceae</taxon>
        <taxon>Daucinae</taxon>
        <taxon>Daucus</taxon>
        <taxon>Daucus sect. Daucus</taxon>
    </lineage>
</organism>
<protein>
    <submittedName>
        <fullName evidence="1">Uncharacterized protein</fullName>
    </submittedName>
</protein>
<reference evidence="1" key="1">
    <citation type="journal article" date="2016" name="Nat. Genet.">
        <title>A high-quality carrot genome assembly provides new insights into carotenoid accumulation and asterid genome evolution.</title>
        <authorList>
            <person name="Iorizzo M."/>
            <person name="Ellison S."/>
            <person name="Senalik D."/>
            <person name="Zeng P."/>
            <person name="Satapoomin P."/>
            <person name="Huang J."/>
            <person name="Bowman M."/>
            <person name="Iovene M."/>
            <person name="Sanseverino W."/>
            <person name="Cavagnaro P."/>
            <person name="Yildiz M."/>
            <person name="Macko-Podgorni A."/>
            <person name="Moranska E."/>
            <person name="Grzebelus E."/>
            <person name="Grzebelus D."/>
            <person name="Ashrafi H."/>
            <person name="Zheng Z."/>
            <person name="Cheng S."/>
            <person name="Spooner D."/>
            <person name="Van Deynze A."/>
            <person name="Simon P."/>
        </authorList>
    </citation>
    <scope>NUCLEOTIDE SEQUENCE</scope>
    <source>
        <tissue evidence="1">Leaf</tissue>
    </source>
</reference>
<evidence type="ECO:0000313" key="2">
    <source>
        <dbReference type="Proteomes" id="UP000077755"/>
    </source>
</evidence>
<reference evidence="1" key="2">
    <citation type="submission" date="2022-03" db="EMBL/GenBank/DDBJ databases">
        <title>Draft title - Genomic analysis of global carrot germplasm unveils the trajectory of domestication and the origin of high carotenoid orange carrot.</title>
        <authorList>
            <person name="Iorizzo M."/>
            <person name="Ellison S."/>
            <person name="Senalik D."/>
            <person name="Macko-Podgorni A."/>
            <person name="Grzebelus D."/>
            <person name="Bostan H."/>
            <person name="Rolling W."/>
            <person name="Curaba J."/>
            <person name="Simon P."/>
        </authorList>
    </citation>
    <scope>NUCLEOTIDE SEQUENCE</scope>
    <source>
        <tissue evidence="1">Leaf</tissue>
    </source>
</reference>
<keyword evidence="2" id="KW-1185">Reference proteome</keyword>
<gene>
    <name evidence="1" type="ORF">DCAR_0206317</name>
</gene>
<dbReference type="EMBL" id="CP093344">
    <property type="protein sequence ID" value="WOG87095.1"/>
    <property type="molecule type" value="Genomic_DNA"/>
</dbReference>